<dbReference type="EMBL" id="CP054719">
    <property type="protein sequence ID" value="QOL19955.1"/>
    <property type="molecule type" value="Genomic_DNA"/>
</dbReference>
<dbReference type="SUPFAM" id="SSF55729">
    <property type="entry name" value="Acyl-CoA N-acyltransferases (Nat)"/>
    <property type="match status" value="1"/>
</dbReference>
<dbReference type="CDD" id="cd04301">
    <property type="entry name" value="NAT_SF"/>
    <property type="match status" value="1"/>
</dbReference>
<proteinExistence type="inferred from homology"/>
<organism evidence="5 6">
    <name type="scientific">Candidatus Bodocaedibacter vickermanii</name>
    <dbReference type="NCBI Taxonomy" id="2741701"/>
    <lineage>
        <taxon>Bacteria</taxon>
        <taxon>Pseudomonadati</taxon>
        <taxon>Pseudomonadota</taxon>
        <taxon>Alphaproteobacteria</taxon>
        <taxon>Holosporales</taxon>
        <taxon>Candidatus Paracaedibacteraceae</taxon>
        <taxon>Candidatus Bodocaedibacter</taxon>
    </lineage>
</organism>
<dbReference type="RefSeq" id="WP_350331511.1">
    <property type="nucleotide sequence ID" value="NZ_CP054719.1"/>
</dbReference>
<comment type="similarity">
    <text evidence="1">Belongs to the acetyltransferase family.</text>
</comment>
<gene>
    <name evidence="5" type="ORF">CPBP_00728</name>
</gene>
<evidence type="ECO:0000313" key="6">
    <source>
        <dbReference type="Proteomes" id="UP000594001"/>
    </source>
</evidence>
<dbReference type="AlphaFoldDB" id="A0A7L9RU51"/>
<keyword evidence="6" id="KW-1185">Reference proteome</keyword>
<feature type="domain" description="N-acetyltransferase" evidence="4">
    <location>
        <begin position="2"/>
        <end position="156"/>
    </location>
</feature>
<dbReference type="KEGG" id="pbal:CPBP_00728"/>
<name>A0A7L9RU51_9PROT</name>
<dbReference type="FunFam" id="3.40.630.30:FF:000064">
    <property type="entry name" value="GNAT family acetyltransferase"/>
    <property type="match status" value="1"/>
</dbReference>
<accession>A0A7L9RU51</accession>
<dbReference type="Proteomes" id="UP000594001">
    <property type="component" value="Chromosome"/>
</dbReference>
<evidence type="ECO:0000259" key="4">
    <source>
        <dbReference type="PROSITE" id="PS51186"/>
    </source>
</evidence>
<evidence type="ECO:0000313" key="5">
    <source>
        <dbReference type="EMBL" id="QOL19955.1"/>
    </source>
</evidence>
<dbReference type="InterPro" id="IPR051016">
    <property type="entry name" value="Diverse_Substrate_AcTransf"/>
</dbReference>
<evidence type="ECO:0000256" key="3">
    <source>
        <dbReference type="ARBA" id="ARBA00023315"/>
    </source>
</evidence>
<dbReference type="Gene3D" id="3.40.630.30">
    <property type="match status" value="1"/>
</dbReference>
<sequence length="161" mass="18748">MFTIRASSIKDADLILQLIRELATYEKLEDRVTATIDDVKNTLFINNPNAHVLIAEEDGEAVGFVLYHTSYSTFLCKYCIHIEDLYIRETKRGKGYGEALVKAICDIACEKNYGRIDWVVLDWNQPAIQFYKHIGAEELSEWKMFRLNYDDIQRLAHKTKH</sequence>
<reference evidence="5 6" key="1">
    <citation type="submission" date="2020-06" db="EMBL/GenBank/DDBJ databases">
        <title>The endosymbiont of the kinetoplastid Bodo saltans is a Paracaedibacter-like alpha-proteobacterium possessing a putative toxin-antitoxin system.</title>
        <authorList>
            <person name="Midha S."/>
            <person name="Rigden D.J."/>
            <person name="Siozios S."/>
            <person name="Hurst G.D.D."/>
            <person name="Jackson A.P."/>
        </authorList>
    </citation>
    <scope>NUCLEOTIDE SEQUENCE [LARGE SCALE GENOMIC DNA]</scope>
    <source>
        <strain evidence="5">Lake Konstanz</strain>
    </source>
</reference>
<dbReference type="InterPro" id="IPR000182">
    <property type="entry name" value="GNAT_dom"/>
</dbReference>
<dbReference type="PANTHER" id="PTHR10545:SF29">
    <property type="entry name" value="GH14572P-RELATED"/>
    <property type="match status" value="1"/>
</dbReference>
<keyword evidence="2 5" id="KW-0808">Transferase</keyword>
<evidence type="ECO:0000256" key="1">
    <source>
        <dbReference type="ARBA" id="ARBA00008694"/>
    </source>
</evidence>
<dbReference type="Pfam" id="PF00583">
    <property type="entry name" value="Acetyltransf_1"/>
    <property type="match status" value="1"/>
</dbReference>
<protein>
    <submittedName>
        <fullName evidence="5">N-acetyltransferase</fullName>
    </submittedName>
</protein>
<dbReference type="PROSITE" id="PS51186">
    <property type="entry name" value="GNAT"/>
    <property type="match status" value="1"/>
</dbReference>
<evidence type="ECO:0000256" key="2">
    <source>
        <dbReference type="ARBA" id="ARBA00022679"/>
    </source>
</evidence>
<dbReference type="InterPro" id="IPR016181">
    <property type="entry name" value="Acyl_CoA_acyltransferase"/>
</dbReference>
<dbReference type="GO" id="GO:0008080">
    <property type="term" value="F:N-acetyltransferase activity"/>
    <property type="evidence" value="ECO:0007669"/>
    <property type="project" value="TreeGrafter"/>
</dbReference>
<dbReference type="PANTHER" id="PTHR10545">
    <property type="entry name" value="DIAMINE N-ACETYLTRANSFERASE"/>
    <property type="match status" value="1"/>
</dbReference>
<keyword evidence="3" id="KW-0012">Acyltransferase</keyword>